<organism evidence="2 3">
    <name type="scientific">Micromonospora viridifaciens</name>
    <dbReference type="NCBI Taxonomy" id="1881"/>
    <lineage>
        <taxon>Bacteria</taxon>
        <taxon>Bacillati</taxon>
        <taxon>Actinomycetota</taxon>
        <taxon>Actinomycetes</taxon>
        <taxon>Micromonosporales</taxon>
        <taxon>Micromonosporaceae</taxon>
        <taxon>Micromonospora</taxon>
    </lineage>
</organism>
<sequence length="233" mass="24730">MSLTPPSPHPVRQPSLFSTEAADPSLADLAGLLAGPGEVVRMGGTARLAVVVPAAWRVHVLVAELDARGVAASWEPTEDGRHLVRSAYATTLAPLATAWLHGTVKRPPANFHLNGRRLRLWLAAAGRSRRPGSGSASVSATRSAGRGYARRWPRWGCRGRSWSRRRAGPRTGSPGGGWPGWPSWWVTARRGPGRRVAGRRLTRAQAVPIVRSRTLPAALLTGKTAGAGPPEGA</sequence>
<evidence type="ECO:0000313" key="2">
    <source>
        <dbReference type="EMBL" id="SCF39333.1"/>
    </source>
</evidence>
<protein>
    <submittedName>
        <fullName evidence="2">Uncharacterized protein</fullName>
    </submittedName>
</protein>
<keyword evidence="3" id="KW-1185">Reference proteome</keyword>
<reference evidence="3" key="1">
    <citation type="submission" date="2016-06" db="EMBL/GenBank/DDBJ databases">
        <authorList>
            <person name="Varghese N."/>
            <person name="Submissions Spin"/>
        </authorList>
    </citation>
    <scope>NUCLEOTIDE SEQUENCE [LARGE SCALE GENOMIC DNA]</scope>
    <source>
        <strain evidence="3">DSM 43909</strain>
    </source>
</reference>
<dbReference type="AlphaFoldDB" id="A0A1C5A287"/>
<name>A0A1C5A287_MICVI</name>
<dbReference type="EMBL" id="LT607411">
    <property type="protein sequence ID" value="SCF39333.1"/>
    <property type="molecule type" value="Genomic_DNA"/>
</dbReference>
<evidence type="ECO:0000256" key="1">
    <source>
        <dbReference type="SAM" id="MobiDB-lite"/>
    </source>
</evidence>
<dbReference type="Proteomes" id="UP000198242">
    <property type="component" value="Chromosome I"/>
</dbReference>
<accession>A0A1C5A287</accession>
<evidence type="ECO:0000313" key="3">
    <source>
        <dbReference type="Proteomes" id="UP000198242"/>
    </source>
</evidence>
<feature type="region of interest" description="Disordered" evidence="1">
    <location>
        <begin position="160"/>
        <end position="184"/>
    </location>
</feature>
<proteinExistence type="predicted"/>
<gene>
    <name evidence="2" type="ORF">GA0074695_6526</name>
</gene>